<feature type="signal peptide" evidence="2">
    <location>
        <begin position="1"/>
        <end position="20"/>
    </location>
</feature>
<evidence type="ECO:0000313" key="5">
    <source>
        <dbReference type="Proteomes" id="UP000321612"/>
    </source>
</evidence>
<evidence type="ECO:0000256" key="1">
    <source>
        <dbReference type="SAM" id="MobiDB-lite"/>
    </source>
</evidence>
<dbReference type="PROSITE" id="PS51724">
    <property type="entry name" value="SPOR"/>
    <property type="match status" value="1"/>
</dbReference>
<proteinExistence type="predicted"/>
<reference evidence="5" key="1">
    <citation type="submission" date="2019-05" db="EMBL/GenBank/DDBJ databases">
        <title>Prevotella brunnea sp. nov., isolated from a wound of a patient.</title>
        <authorList>
            <person name="Buhl M."/>
        </authorList>
    </citation>
    <scope>NUCLEOTIDE SEQUENCE [LARGE SCALE GENOMIC DNA]</scope>
    <source>
        <strain evidence="5">A2672</strain>
    </source>
</reference>
<dbReference type="EMBL" id="SDIK01000010">
    <property type="protein sequence ID" value="TXJ63135.1"/>
    <property type="molecule type" value="Genomic_DNA"/>
</dbReference>
<keyword evidence="5" id="KW-1185">Reference proteome</keyword>
<dbReference type="RefSeq" id="WP_130828482.1">
    <property type="nucleotide sequence ID" value="NZ_SDIK01000010.1"/>
</dbReference>
<evidence type="ECO:0000256" key="2">
    <source>
        <dbReference type="SAM" id="SignalP"/>
    </source>
</evidence>
<organism evidence="4 5">
    <name type="scientific">Prevotella brunnea</name>
    <dbReference type="NCBI Taxonomy" id="2508867"/>
    <lineage>
        <taxon>Bacteria</taxon>
        <taxon>Pseudomonadati</taxon>
        <taxon>Bacteroidota</taxon>
        <taxon>Bacteroidia</taxon>
        <taxon>Bacteroidales</taxon>
        <taxon>Prevotellaceae</taxon>
        <taxon>Prevotella</taxon>
    </lineage>
</organism>
<name>A0A5C8GME2_9BACT</name>
<keyword evidence="2" id="KW-0732">Signal</keyword>
<comment type="caution">
    <text evidence="4">The sequence shown here is derived from an EMBL/GenBank/DDBJ whole genome shotgun (WGS) entry which is preliminary data.</text>
</comment>
<sequence length="235" mass="26423">MKKSLIALSFLFLCTLTICAQGTVTVTQSADIDALVSGKKKAKPDPKSVKGQGKKRNGNQSQVIPSAPRPKASPIPVPKSIDPKVAAPSQSSENSSYSSVQRTKLVRRKVRKSPEEIMDESGETRKVTKRVERGAKKMRGFRVLAYSGGNTRKARQEAERLGQKAKTIFPDQPIYVHFYSPRWMCQIGNFIKYEQARKVMRKLRREGFSQANVIRTMITVETSRFVDESLPDIYE</sequence>
<gene>
    <name evidence="4" type="ORF">ETF27_01160</name>
</gene>
<dbReference type="AlphaFoldDB" id="A0A5C8GME2"/>
<dbReference type="InterPro" id="IPR007730">
    <property type="entry name" value="SPOR-like_dom"/>
</dbReference>
<feature type="chain" id="PRO_5022755890" evidence="2">
    <location>
        <begin position="21"/>
        <end position="235"/>
    </location>
</feature>
<dbReference type="Proteomes" id="UP000321612">
    <property type="component" value="Unassembled WGS sequence"/>
</dbReference>
<feature type="domain" description="SPOR" evidence="3">
    <location>
        <begin position="135"/>
        <end position="216"/>
    </location>
</feature>
<feature type="region of interest" description="Disordered" evidence="1">
    <location>
        <begin position="35"/>
        <end position="129"/>
    </location>
</feature>
<protein>
    <submittedName>
        <fullName evidence="4">SPOR domain-containing protein</fullName>
    </submittedName>
</protein>
<dbReference type="OrthoDB" id="2473397at2"/>
<feature type="compositionally biased region" description="Pro residues" evidence="1">
    <location>
        <begin position="67"/>
        <end position="77"/>
    </location>
</feature>
<feature type="compositionally biased region" description="Low complexity" evidence="1">
    <location>
        <begin position="89"/>
        <end position="99"/>
    </location>
</feature>
<dbReference type="Pfam" id="PF05036">
    <property type="entry name" value="SPOR"/>
    <property type="match status" value="1"/>
</dbReference>
<dbReference type="GO" id="GO:0042834">
    <property type="term" value="F:peptidoglycan binding"/>
    <property type="evidence" value="ECO:0007669"/>
    <property type="project" value="InterPro"/>
</dbReference>
<evidence type="ECO:0000313" key="4">
    <source>
        <dbReference type="EMBL" id="TXJ63135.1"/>
    </source>
</evidence>
<accession>A0A5C8GME2</accession>
<evidence type="ECO:0000259" key="3">
    <source>
        <dbReference type="PROSITE" id="PS51724"/>
    </source>
</evidence>